<dbReference type="Pfam" id="PF13541">
    <property type="entry name" value="ChlI"/>
    <property type="match status" value="1"/>
</dbReference>
<dbReference type="InterPro" id="IPR025158">
    <property type="entry name" value="Mg_chelat-rel_C"/>
</dbReference>
<dbReference type="InterPro" id="IPR004482">
    <property type="entry name" value="Mg_chelat-rel"/>
</dbReference>
<dbReference type="InterPro" id="IPR045006">
    <property type="entry name" value="CHLI-like"/>
</dbReference>
<evidence type="ECO:0000256" key="2">
    <source>
        <dbReference type="ARBA" id="ARBA00022741"/>
    </source>
</evidence>
<dbReference type="NCBIfam" id="TIGR00368">
    <property type="entry name" value="YifB family Mg chelatase-like AAA ATPase"/>
    <property type="match status" value="1"/>
</dbReference>
<organism evidence="4 5">
    <name type="scientific">Hymenobacter busanensis</name>
    <dbReference type="NCBI Taxonomy" id="2607656"/>
    <lineage>
        <taxon>Bacteria</taxon>
        <taxon>Pseudomonadati</taxon>
        <taxon>Bacteroidota</taxon>
        <taxon>Cytophagia</taxon>
        <taxon>Cytophagales</taxon>
        <taxon>Hymenobacteraceae</taxon>
        <taxon>Hymenobacter</taxon>
    </lineage>
</organism>
<comment type="similarity">
    <text evidence="1">Belongs to the Mg-chelatase subunits D/I family. ComM subfamily.</text>
</comment>
<dbReference type="InterPro" id="IPR014721">
    <property type="entry name" value="Ribsml_uS5_D2-typ_fold_subgr"/>
</dbReference>
<dbReference type="SUPFAM" id="SSF54211">
    <property type="entry name" value="Ribosomal protein S5 domain 2-like"/>
    <property type="match status" value="1"/>
</dbReference>
<dbReference type="PANTHER" id="PTHR32039:SF7">
    <property type="entry name" value="COMPETENCE PROTEIN COMM"/>
    <property type="match status" value="1"/>
</dbReference>
<comment type="caution">
    <text evidence="4">The sequence shown here is derived from an EMBL/GenBank/DDBJ whole genome shotgun (WGS) entry which is preliminary data.</text>
</comment>
<dbReference type="InterPro" id="IPR027417">
    <property type="entry name" value="P-loop_NTPase"/>
</dbReference>
<keyword evidence="5" id="KW-1185">Reference proteome</keyword>
<keyword evidence="3" id="KW-0067">ATP-binding</keyword>
<dbReference type="SUPFAM" id="SSF52540">
    <property type="entry name" value="P-loop containing nucleoside triphosphate hydrolases"/>
    <property type="match status" value="1"/>
</dbReference>
<protein>
    <submittedName>
        <fullName evidence="4">YifB family Mg chelatase-like AAA ATPase</fullName>
    </submittedName>
</protein>
<dbReference type="GO" id="GO:0003677">
    <property type="term" value="F:DNA binding"/>
    <property type="evidence" value="ECO:0007669"/>
    <property type="project" value="InterPro"/>
</dbReference>
<dbReference type="GO" id="GO:0005524">
    <property type="term" value="F:ATP binding"/>
    <property type="evidence" value="ECO:0007669"/>
    <property type="project" value="UniProtKB-KW"/>
</dbReference>
<dbReference type="InterPro" id="IPR003593">
    <property type="entry name" value="AAA+_ATPase"/>
</dbReference>
<gene>
    <name evidence="4" type="ORF">F0P96_15390</name>
</gene>
<dbReference type="Pfam" id="PF01078">
    <property type="entry name" value="Mg_chelatase"/>
    <property type="match status" value="1"/>
</dbReference>
<dbReference type="SMART" id="SM00382">
    <property type="entry name" value="AAA"/>
    <property type="match status" value="1"/>
</dbReference>
<keyword evidence="2" id="KW-0547">Nucleotide-binding</keyword>
<proteinExistence type="inferred from homology"/>
<dbReference type="PANTHER" id="PTHR32039">
    <property type="entry name" value="MAGNESIUM-CHELATASE SUBUNIT CHLI"/>
    <property type="match status" value="1"/>
</dbReference>
<name>A0A7L5A195_9BACT</name>
<dbReference type="InterPro" id="IPR001208">
    <property type="entry name" value="MCM_dom"/>
</dbReference>
<accession>A0A7L5A195</accession>
<dbReference type="Pfam" id="PF13335">
    <property type="entry name" value="Mg_chelatase_C"/>
    <property type="match status" value="1"/>
</dbReference>
<dbReference type="EMBL" id="VTWU01000005">
    <property type="protein sequence ID" value="KAA9331614.1"/>
    <property type="molecule type" value="Genomic_DNA"/>
</dbReference>
<sequence>MLTKTYGSAVQGVNAYTITIEVVVSQGTLFYVVGLPDNAIKESQQRIEAAMRFRGYNMPRTKVVVNMAPADIRKEGSAYDLPIALGILHASQQITTERLGEYIIMGELSLDGELRPIRGVLPIAIQARKEGFKGFILPRENAKEAAIVNNLDVIPVTTMQEAVDFLEGRQDIEPLRIDTRDVFETEANQYAADFADVQGQENIKRALEIAAAGGHNVIMVGPPGAGKTMLAKRLPGILPPLNLHEALETTKIHSVAGKLGAGGSLLGTRPFRSPHHTISDVALVGGGGNPQPGEISLAHNGVLFLDELPEFKRTVLEVMRQPLEERRVTISRAKVSIDFPANFMLIASMNPCPCGYYNHPDKDCVCSPGVVQRYLNKVSGPLLDRIDLHVEVTPVSFDEMTQPRPAERSGTIQQRVSEARKRQAERFKDMPEVHSNAMMPSQMVKDVCRISDAGRTLLKTAMERLGLSARAYDRILKVSRTIADLAGTDDIRIEHLAEAIQYRSLDREGWAG</sequence>
<dbReference type="RefSeq" id="WP_151079794.1">
    <property type="nucleotide sequence ID" value="NZ_CP047647.1"/>
</dbReference>
<reference evidence="4 5" key="1">
    <citation type="submission" date="2019-09" db="EMBL/GenBank/DDBJ databases">
        <title>Genome sequence of Hymenobacter sp. M3.</title>
        <authorList>
            <person name="Srinivasan S."/>
        </authorList>
    </citation>
    <scope>NUCLEOTIDE SEQUENCE [LARGE SCALE GENOMIC DNA]</scope>
    <source>
        <strain evidence="4 5">M3</strain>
    </source>
</reference>
<dbReference type="PRINTS" id="PR01657">
    <property type="entry name" value="MCMFAMILY"/>
</dbReference>
<dbReference type="Proteomes" id="UP000326380">
    <property type="component" value="Unassembled WGS sequence"/>
</dbReference>
<dbReference type="InterPro" id="IPR020568">
    <property type="entry name" value="Ribosomal_Su5_D2-typ_SF"/>
</dbReference>
<evidence type="ECO:0000256" key="3">
    <source>
        <dbReference type="ARBA" id="ARBA00022840"/>
    </source>
</evidence>
<evidence type="ECO:0000313" key="5">
    <source>
        <dbReference type="Proteomes" id="UP000326380"/>
    </source>
</evidence>
<dbReference type="AlphaFoldDB" id="A0A7L5A195"/>
<evidence type="ECO:0000256" key="1">
    <source>
        <dbReference type="ARBA" id="ARBA00006354"/>
    </source>
</evidence>
<dbReference type="Gene3D" id="3.40.50.300">
    <property type="entry name" value="P-loop containing nucleotide triphosphate hydrolases"/>
    <property type="match status" value="1"/>
</dbReference>
<dbReference type="InterPro" id="IPR000523">
    <property type="entry name" value="Mg_chelatse_chII-like_cat_dom"/>
</dbReference>
<evidence type="ECO:0000313" key="4">
    <source>
        <dbReference type="EMBL" id="KAA9331614.1"/>
    </source>
</evidence>
<dbReference type="Gene3D" id="3.30.230.10">
    <property type="match status" value="1"/>
</dbReference>